<organism evidence="2 3">
    <name type="scientific">Streptomyces mirabilis</name>
    <dbReference type="NCBI Taxonomy" id="68239"/>
    <lineage>
        <taxon>Bacteria</taxon>
        <taxon>Bacillati</taxon>
        <taxon>Actinomycetota</taxon>
        <taxon>Actinomycetes</taxon>
        <taxon>Kitasatosporales</taxon>
        <taxon>Streptomycetaceae</taxon>
        <taxon>Streptomyces</taxon>
    </lineage>
</organism>
<feature type="domain" description="DUF4253" evidence="1">
    <location>
        <begin position="194"/>
        <end position="304"/>
    </location>
</feature>
<proteinExistence type="predicted"/>
<protein>
    <submittedName>
        <fullName evidence="2">DUF4253 domain-containing protein</fullName>
    </submittedName>
</protein>
<reference evidence="2 3" key="1">
    <citation type="submission" date="2023-02" db="EMBL/GenBank/DDBJ databases">
        <authorList>
            <person name="Maleckis M."/>
        </authorList>
    </citation>
    <scope>NUCLEOTIDE SEQUENCE [LARGE SCALE GENOMIC DNA]</scope>
    <source>
        <strain evidence="2 3">P8-A2</strain>
    </source>
</reference>
<evidence type="ECO:0000259" key="1">
    <source>
        <dbReference type="Pfam" id="PF14062"/>
    </source>
</evidence>
<accession>A0ABU3UNG3</accession>
<keyword evidence="3" id="KW-1185">Reference proteome</keyword>
<dbReference type="RefSeq" id="WP_316733273.1">
    <property type="nucleotide sequence ID" value="NZ_JARAKF010000001.1"/>
</dbReference>
<dbReference type="Proteomes" id="UP001257627">
    <property type="component" value="Unassembled WGS sequence"/>
</dbReference>
<evidence type="ECO:0000313" key="3">
    <source>
        <dbReference type="Proteomes" id="UP001257627"/>
    </source>
</evidence>
<name>A0ABU3UNG3_9ACTN</name>
<gene>
    <name evidence="2" type="ORF">PU648_24415</name>
</gene>
<sequence length="304" mass="32217">MATLPNPLPSLAADPSGRALGLELPPGKLIDAGGTSHALKAVGEHEGPRHEPLLWHAEAPAAPGDWATLGSAPRMAGLLPLLIDVGGGQGGPEEWELMPEETSYPGDHDADEVLAGYWEEYAEDELEADADYPGKEAVTELFGEAKEFAETIAPHGVQWPGLAAATAPEADADDRATEVADSLAGGGSWLKEPRLALVPARRSADIPAAIGWSGPVNYEGDVARLCAVLRSWEDRFGVRVVALTFDQLVLSVAAPPTTAAEAEAVAAEHFAFCPDNITQGESETLRAYAADEVLGRRVWSFWWD</sequence>
<comment type="caution">
    <text evidence="2">The sequence shown here is derived from an EMBL/GenBank/DDBJ whole genome shotgun (WGS) entry which is preliminary data.</text>
</comment>
<dbReference type="Pfam" id="PF14062">
    <property type="entry name" value="DUF4253"/>
    <property type="match status" value="1"/>
</dbReference>
<dbReference type="InterPro" id="IPR025349">
    <property type="entry name" value="DUF4253"/>
</dbReference>
<dbReference type="EMBL" id="JARAKF010000001">
    <property type="protein sequence ID" value="MDU8995444.1"/>
    <property type="molecule type" value="Genomic_DNA"/>
</dbReference>
<evidence type="ECO:0000313" key="2">
    <source>
        <dbReference type="EMBL" id="MDU8995444.1"/>
    </source>
</evidence>